<dbReference type="RefSeq" id="XP_007838705.1">
    <property type="nucleotide sequence ID" value="XM_007840514.1"/>
</dbReference>
<evidence type="ECO:0000313" key="8">
    <source>
        <dbReference type="EMBL" id="ETS76546.1"/>
    </source>
</evidence>
<dbReference type="Pfam" id="PF08240">
    <property type="entry name" value="ADH_N"/>
    <property type="match status" value="1"/>
</dbReference>
<comment type="similarity">
    <text evidence="2 6">Belongs to the zinc-containing alcohol dehydrogenase family.</text>
</comment>
<dbReference type="GO" id="GO:0008270">
    <property type="term" value="F:zinc ion binding"/>
    <property type="evidence" value="ECO:0007669"/>
    <property type="project" value="InterPro"/>
</dbReference>
<keyword evidence="5" id="KW-0560">Oxidoreductase</keyword>
<keyword evidence="4 6" id="KW-0862">Zinc</keyword>
<keyword evidence="3 6" id="KW-0479">Metal-binding</keyword>
<evidence type="ECO:0000256" key="4">
    <source>
        <dbReference type="ARBA" id="ARBA00022833"/>
    </source>
</evidence>
<dbReference type="eggNOG" id="KOG0024">
    <property type="taxonomic scope" value="Eukaryota"/>
</dbReference>
<dbReference type="EMBL" id="KI912117">
    <property type="protein sequence ID" value="ETS76546.1"/>
    <property type="molecule type" value="Genomic_DNA"/>
</dbReference>
<dbReference type="GeneID" id="19276946"/>
<dbReference type="Gene3D" id="3.90.180.10">
    <property type="entry name" value="Medium-chain alcohol dehydrogenases, catalytic domain"/>
    <property type="match status" value="1"/>
</dbReference>
<evidence type="ECO:0000256" key="5">
    <source>
        <dbReference type="ARBA" id="ARBA00023002"/>
    </source>
</evidence>
<dbReference type="InterPro" id="IPR013149">
    <property type="entry name" value="ADH-like_C"/>
</dbReference>
<dbReference type="Pfam" id="PF00107">
    <property type="entry name" value="ADH_zinc_N"/>
    <property type="match status" value="1"/>
</dbReference>
<dbReference type="InterPro" id="IPR020843">
    <property type="entry name" value="ER"/>
</dbReference>
<dbReference type="Proteomes" id="UP000030651">
    <property type="component" value="Unassembled WGS sequence"/>
</dbReference>
<evidence type="ECO:0000259" key="7">
    <source>
        <dbReference type="SMART" id="SM00829"/>
    </source>
</evidence>
<dbReference type="SUPFAM" id="SSF50129">
    <property type="entry name" value="GroES-like"/>
    <property type="match status" value="1"/>
</dbReference>
<dbReference type="Gene3D" id="3.40.50.720">
    <property type="entry name" value="NAD(P)-binding Rossmann-like Domain"/>
    <property type="match status" value="1"/>
</dbReference>
<dbReference type="HOGENOM" id="CLU_026673_11_0_1"/>
<organism evidence="8 9">
    <name type="scientific">Pestalotiopsis fici (strain W106-1 / CGMCC3.15140)</name>
    <dbReference type="NCBI Taxonomy" id="1229662"/>
    <lineage>
        <taxon>Eukaryota</taxon>
        <taxon>Fungi</taxon>
        <taxon>Dikarya</taxon>
        <taxon>Ascomycota</taxon>
        <taxon>Pezizomycotina</taxon>
        <taxon>Sordariomycetes</taxon>
        <taxon>Xylariomycetidae</taxon>
        <taxon>Amphisphaeriales</taxon>
        <taxon>Sporocadaceae</taxon>
        <taxon>Pestalotiopsis</taxon>
    </lineage>
</organism>
<name>W3WUK2_PESFW</name>
<dbReference type="AlphaFoldDB" id="W3WUK2"/>
<dbReference type="PROSITE" id="PS00059">
    <property type="entry name" value="ADH_ZINC"/>
    <property type="match status" value="1"/>
</dbReference>
<evidence type="ECO:0000313" key="9">
    <source>
        <dbReference type="Proteomes" id="UP000030651"/>
    </source>
</evidence>
<dbReference type="InterPro" id="IPR011032">
    <property type="entry name" value="GroES-like_sf"/>
</dbReference>
<dbReference type="InterPro" id="IPR013154">
    <property type="entry name" value="ADH-like_N"/>
</dbReference>
<dbReference type="KEGG" id="pfy:PFICI_11933"/>
<evidence type="ECO:0000256" key="3">
    <source>
        <dbReference type="ARBA" id="ARBA00022723"/>
    </source>
</evidence>
<dbReference type="CDD" id="cd08233">
    <property type="entry name" value="butanediol_DH_like"/>
    <property type="match status" value="1"/>
</dbReference>
<dbReference type="FunCoup" id="W3WUK2">
    <property type="interactions" value="156"/>
</dbReference>
<evidence type="ECO:0000256" key="6">
    <source>
        <dbReference type="RuleBase" id="RU361277"/>
    </source>
</evidence>
<dbReference type="STRING" id="1229662.W3WUK2"/>
<dbReference type="PANTHER" id="PTHR43161">
    <property type="entry name" value="SORBITOL DEHYDROGENASE"/>
    <property type="match status" value="1"/>
</dbReference>
<dbReference type="InterPro" id="IPR002328">
    <property type="entry name" value="ADH_Zn_CS"/>
</dbReference>
<dbReference type="InParanoid" id="W3WUK2"/>
<protein>
    <recommendedName>
        <fullName evidence="7">Enoyl reductase (ER) domain-containing protein</fullName>
    </recommendedName>
</protein>
<dbReference type="GO" id="GO:0034079">
    <property type="term" value="P:butanediol biosynthetic process"/>
    <property type="evidence" value="ECO:0007669"/>
    <property type="project" value="TreeGrafter"/>
</dbReference>
<dbReference type="OrthoDB" id="3941538at2759"/>
<comment type="cofactor">
    <cofactor evidence="1 6">
        <name>Zn(2+)</name>
        <dbReference type="ChEBI" id="CHEBI:29105"/>
    </cofactor>
</comment>
<dbReference type="GO" id="GO:0000721">
    <property type="term" value="F:(R,R)-butanediol dehydrogenase activity"/>
    <property type="evidence" value="ECO:0007669"/>
    <property type="project" value="TreeGrafter"/>
</dbReference>
<dbReference type="GO" id="GO:0005737">
    <property type="term" value="C:cytoplasm"/>
    <property type="evidence" value="ECO:0007669"/>
    <property type="project" value="TreeGrafter"/>
</dbReference>
<feature type="domain" description="Enoyl reductase (ER)" evidence="7">
    <location>
        <begin position="8"/>
        <end position="353"/>
    </location>
</feature>
<proteinExistence type="inferred from homology"/>
<dbReference type="SUPFAM" id="SSF51735">
    <property type="entry name" value="NAD(P)-binding Rossmann-fold domains"/>
    <property type="match status" value="1"/>
</dbReference>
<gene>
    <name evidence="8" type="ORF">PFICI_11933</name>
</gene>
<keyword evidence="9" id="KW-1185">Reference proteome</keyword>
<dbReference type="OMA" id="PVVFECV"/>
<evidence type="ECO:0000256" key="1">
    <source>
        <dbReference type="ARBA" id="ARBA00001947"/>
    </source>
</evidence>
<dbReference type="PANTHER" id="PTHR43161:SF23">
    <property type="entry name" value="(R,R)-BUTANEDIOL DEHYDROGENASE-RELATED"/>
    <property type="match status" value="1"/>
</dbReference>
<accession>W3WUK2</accession>
<sequence>MRAVRYYGPQDIRLEVNLPEPECLPHQVKVRPHFCGLCGSDLNAYKSPRAIPLKDTPHPITNEKWPVTLGHEFSGEVVEIGSEVRGGLEPGDRVAVQPTICCGHCVPCRSGSTNLCDSFGFVGLTGWGGGLSDLVSVDARFVFKLPNSFPSDIGALVEPLAVAWHAIEQSGIKSGDNVLVMGAGPIGLAVIQCLQAFQPKQVIVVEVARNRKEVARRLGVTAIIDPNEEDVVTKARLLCDTQGPDVAFNCASVPSSIKAACEAVRKKGTIVNVAVWDSDIPINLNTLMFGEKKLFSALSYTTTDFENVIKLFENNGLPKVGEMITRKITMDRVVEDGILALIHETDKHVKILIDVTA</sequence>
<reference evidence="9" key="1">
    <citation type="journal article" date="2015" name="BMC Genomics">
        <title>Genomic and transcriptomic analysis of the endophytic fungus Pestalotiopsis fici reveals its lifestyle and high potential for synthesis of natural products.</title>
        <authorList>
            <person name="Wang X."/>
            <person name="Zhang X."/>
            <person name="Liu L."/>
            <person name="Xiang M."/>
            <person name="Wang W."/>
            <person name="Sun X."/>
            <person name="Che Y."/>
            <person name="Guo L."/>
            <person name="Liu G."/>
            <person name="Guo L."/>
            <person name="Wang C."/>
            <person name="Yin W.B."/>
            <person name="Stadler M."/>
            <person name="Zhang X."/>
            <person name="Liu X."/>
        </authorList>
    </citation>
    <scope>NUCLEOTIDE SEQUENCE [LARGE SCALE GENOMIC DNA]</scope>
    <source>
        <strain evidence="9">W106-1 / CGMCC3.15140</strain>
    </source>
</reference>
<dbReference type="SMART" id="SM00829">
    <property type="entry name" value="PKS_ER"/>
    <property type="match status" value="1"/>
</dbReference>
<dbReference type="InterPro" id="IPR036291">
    <property type="entry name" value="NAD(P)-bd_dom_sf"/>
</dbReference>
<evidence type="ECO:0000256" key="2">
    <source>
        <dbReference type="ARBA" id="ARBA00008072"/>
    </source>
</evidence>